<reference evidence="1 2" key="1">
    <citation type="submission" date="2019-08" db="EMBL/GenBank/DDBJ databases">
        <title>In-depth cultivation of the pig gut microbiome towards novel bacterial diversity and tailored functional studies.</title>
        <authorList>
            <person name="Wylensek D."/>
            <person name="Hitch T.C.A."/>
            <person name="Clavel T."/>
        </authorList>
    </citation>
    <scope>NUCLEOTIDE SEQUENCE [LARGE SCALE GENOMIC DNA]</scope>
    <source>
        <strain evidence="1 2">Oil+RF-744-WCA-WT-13</strain>
    </source>
</reference>
<evidence type="ECO:0000313" key="2">
    <source>
        <dbReference type="Proteomes" id="UP000466864"/>
    </source>
</evidence>
<keyword evidence="2" id="KW-1185">Reference proteome</keyword>
<protein>
    <submittedName>
        <fullName evidence="1">Uncharacterized protein</fullName>
    </submittedName>
</protein>
<evidence type="ECO:0000313" key="1">
    <source>
        <dbReference type="EMBL" id="MST81696.1"/>
    </source>
</evidence>
<gene>
    <name evidence="1" type="ORF">FYJ60_05145</name>
</gene>
<dbReference type="AlphaFoldDB" id="A0A7X2P8F3"/>
<dbReference type="RefSeq" id="WP_154457613.1">
    <property type="nucleotide sequence ID" value="NZ_VUMV01000003.1"/>
</dbReference>
<accession>A0A7X2P8F3</accession>
<organism evidence="1 2">
    <name type="scientific">Bilifractor porci</name>
    <dbReference type="NCBI Taxonomy" id="2606636"/>
    <lineage>
        <taxon>Bacteria</taxon>
        <taxon>Bacillati</taxon>
        <taxon>Bacillota</taxon>
        <taxon>Clostridia</taxon>
        <taxon>Lachnospirales</taxon>
        <taxon>Lachnospiraceae</taxon>
        <taxon>Bilifractor</taxon>
    </lineage>
</organism>
<sequence>MQKKQSNRTRLNNVPDPDLAEEEESLLLELIGYSHRGVDLTLNGHRRTPLQIAHTVVHDCEDGASYMRDYSTGPGGNVRKINFTKVRKL</sequence>
<name>A0A7X2P8F3_9FIRM</name>
<dbReference type="EMBL" id="VUMV01000003">
    <property type="protein sequence ID" value="MST81696.1"/>
    <property type="molecule type" value="Genomic_DNA"/>
</dbReference>
<comment type="caution">
    <text evidence="1">The sequence shown here is derived from an EMBL/GenBank/DDBJ whole genome shotgun (WGS) entry which is preliminary data.</text>
</comment>
<proteinExistence type="predicted"/>
<dbReference type="Proteomes" id="UP000466864">
    <property type="component" value="Unassembled WGS sequence"/>
</dbReference>